<proteinExistence type="predicted"/>
<dbReference type="InterPro" id="IPR007041">
    <property type="entry name" value="Arg_succinylTrfase_AstA/AruG"/>
</dbReference>
<accession>A0A318KJF6</accession>
<dbReference type="Pfam" id="PF04958">
    <property type="entry name" value="AstA"/>
    <property type="match status" value="1"/>
</dbReference>
<keyword evidence="5" id="KW-1185">Reference proteome</keyword>
<dbReference type="AlphaFoldDB" id="A0A318KJF6"/>
<organism evidence="4 5">
    <name type="scientific">Rivihabitans pingtungensis</name>
    <dbReference type="NCBI Taxonomy" id="1054498"/>
    <lineage>
        <taxon>Bacteria</taxon>
        <taxon>Pseudomonadati</taxon>
        <taxon>Pseudomonadota</taxon>
        <taxon>Betaproteobacteria</taxon>
        <taxon>Neisseriales</taxon>
        <taxon>Aquaspirillaceae</taxon>
        <taxon>Rivihabitans</taxon>
    </lineage>
</organism>
<evidence type="ECO:0000256" key="3">
    <source>
        <dbReference type="ARBA" id="ARBA00023315"/>
    </source>
</evidence>
<comment type="caution">
    <text evidence="4">The sequence shown here is derived from an EMBL/GenBank/DDBJ whole genome shotgun (WGS) entry which is preliminary data.</text>
</comment>
<evidence type="ECO:0000313" key="5">
    <source>
        <dbReference type="Proteomes" id="UP000247555"/>
    </source>
</evidence>
<dbReference type="SUPFAM" id="SSF55729">
    <property type="entry name" value="Acyl-CoA N-acyltransferases (Nat)"/>
    <property type="match status" value="1"/>
</dbReference>
<reference evidence="4 5" key="1">
    <citation type="submission" date="2018-05" db="EMBL/GenBank/DDBJ databases">
        <title>Genomic Encyclopedia of Type Strains, Phase IV (KMG-IV): sequencing the most valuable type-strain genomes for metagenomic binning, comparative biology and taxonomic classification.</title>
        <authorList>
            <person name="Goeker M."/>
        </authorList>
    </citation>
    <scope>NUCLEOTIDE SEQUENCE [LARGE SCALE GENOMIC DNA]</scope>
    <source>
        <strain evidence="4 5">DSM 29661</strain>
    </source>
</reference>
<dbReference type="PANTHER" id="PTHR30420:SF1">
    <property type="entry name" value="ARGININE N-SUCCINYLTRANSFERASE"/>
    <property type="match status" value="1"/>
</dbReference>
<dbReference type="GO" id="GO:0008791">
    <property type="term" value="F:arginine N-succinyltransferase activity"/>
    <property type="evidence" value="ECO:0007669"/>
    <property type="project" value="InterPro"/>
</dbReference>
<keyword evidence="2 4" id="KW-0808">Transferase</keyword>
<evidence type="ECO:0000256" key="2">
    <source>
        <dbReference type="ARBA" id="ARBA00022679"/>
    </source>
</evidence>
<keyword evidence="1" id="KW-0056">Arginine metabolism</keyword>
<sequence>MMIVRPARTTDLPALEHMAAASAAGVTGLTPHREYLFERIQQSIAALDSDVAWQSEESYTFMLEVDGQVVGTAGLIASAGFTQPFYSYRNETLIHASAALGVNNKIHALTLCNDLTGVTQLCGFYLDPAFLDSAAADMLSRARLLFIASHPQRFSERLFDEMQGHTDAEGRYPFWEAIGKPFFKMEVEEVDRRIALGNKTFIAELMPTYPIYVPLLPDAAQQAMGQIHPDAEVPFAILMDEGFEADDYIDAIDGAPTLTAKTHWVRSIMHSRIAQLHIIDNRPAGTETYLICNQRTSQFRAVLADVLWHGDEVWVSPDTAQALACEPGDSVRLTPFTPVVGQGEQA</sequence>
<dbReference type="RefSeq" id="WP_110391232.1">
    <property type="nucleotide sequence ID" value="NZ_DAIMVG010000071.1"/>
</dbReference>
<evidence type="ECO:0000256" key="1">
    <source>
        <dbReference type="ARBA" id="ARBA00022503"/>
    </source>
</evidence>
<dbReference type="PANTHER" id="PTHR30420">
    <property type="entry name" value="N-SUCCINYLARGININE DIHYDROLASE"/>
    <property type="match status" value="1"/>
</dbReference>
<keyword evidence="3" id="KW-0012">Acyltransferase</keyword>
<gene>
    <name evidence="4" type="ORF">DFR34_11479</name>
</gene>
<dbReference type="GO" id="GO:0006527">
    <property type="term" value="P:L-arginine catabolic process"/>
    <property type="evidence" value="ECO:0007669"/>
    <property type="project" value="InterPro"/>
</dbReference>
<dbReference type="EMBL" id="QJKI01000014">
    <property type="protein sequence ID" value="PXX77991.1"/>
    <property type="molecule type" value="Genomic_DNA"/>
</dbReference>
<dbReference type="Gene3D" id="2.40.40.20">
    <property type="match status" value="1"/>
</dbReference>
<dbReference type="OrthoDB" id="21121at2"/>
<dbReference type="NCBIfam" id="TIGR03243">
    <property type="entry name" value="arg_catab_AOST"/>
    <property type="match status" value="1"/>
</dbReference>
<dbReference type="Gene3D" id="3.40.630.30">
    <property type="match status" value="1"/>
</dbReference>
<dbReference type="Proteomes" id="UP000247555">
    <property type="component" value="Unassembled WGS sequence"/>
</dbReference>
<dbReference type="InterPro" id="IPR016181">
    <property type="entry name" value="Acyl_CoA_acyltransferase"/>
</dbReference>
<protein>
    <submittedName>
        <fullName evidence="4">Arginine N-succinyltransferase</fullName>
    </submittedName>
</protein>
<evidence type="ECO:0000313" key="4">
    <source>
        <dbReference type="EMBL" id="PXX77991.1"/>
    </source>
</evidence>
<name>A0A318KJF6_9NEIS</name>